<keyword evidence="2 4" id="KW-0238">DNA-binding</keyword>
<accession>A0A1H4LXF4</accession>
<dbReference type="STRING" id="640635.SAMN04489806_1688"/>
<proteinExistence type="predicted"/>
<dbReference type="Pfam" id="PF00440">
    <property type="entry name" value="TetR_N"/>
    <property type="match status" value="1"/>
</dbReference>
<evidence type="ECO:0000259" key="5">
    <source>
        <dbReference type="PROSITE" id="PS50977"/>
    </source>
</evidence>
<feature type="DNA-binding region" description="H-T-H motif" evidence="4">
    <location>
        <begin position="46"/>
        <end position="65"/>
    </location>
</feature>
<keyword evidence="3" id="KW-0804">Transcription</keyword>
<dbReference type="GO" id="GO:0000976">
    <property type="term" value="F:transcription cis-regulatory region binding"/>
    <property type="evidence" value="ECO:0007669"/>
    <property type="project" value="TreeGrafter"/>
</dbReference>
<dbReference type="PANTHER" id="PTHR30055:SF234">
    <property type="entry name" value="HTH-TYPE TRANSCRIPTIONAL REGULATOR BETI"/>
    <property type="match status" value="1"/>
</dbReference>
<dbReference type="InterPro" id="IPR050109">
    <property type="entry name" value="HTH-type_TetR-like_transc_reg"/>
</dbReference>
<reference evidence="6 7" key="1">
    <citation type="submission" date="2016-10" db="EMBL/GenBank/DDBJ databases">
        <authorList>
            <person name="de Groot N.N."/>
        </authorList>
    </citation>
    <scope>NUCLEOTIDE SEQUENCE [LARGE SCALE GENOMIC DNA]</scope>
    <source>
        <strain evidence="6 7">DSM 21799</strain>
    </source>
</reference>
<gene>
    <name evidence="6" type="ORF">SAMN04489806_1688</name>
</gene>
<protein>
    <submittedName>
        <fullName evidence="6">DNA-binding transcriptional regulator, AcrR family</fullName>
    </submittedName>
</protein>
<dbReference type="EMBL" id="FNRY01000001">
    <property type="protein sequence ID" value="SEB75376.1"/>
    <property type="molecule type" value="Genomic_DNA"/>
</dbReference>
<dbReference type="SUPFAM" id="SSF46689">
    <property type="entry name" value="Homeodomain-like"/>
    <property type="match status" value="1"/>
</dbReference>
<dbReference type="InterPro" id="IPR009057">
    <property type="entry name" value="Homeodomain-like_sf"/>
</dbReference>
<dbReference type="GO" id="GO:0003700">
    <property type="term" value="F:DNA-binding transcription factor activity"/>
    <property type="evidence" value="ECO:0007669"/>
    <property type="project" value="TreeGrafter"/>
</dbReference>
<evidence type="ECO:0000256" key="1">
    <source>
        <dbReference type="ARBA" id="ARBA00023015"/>
    </source>
</evidence>
<keyword evidence="7" id="KW-1185">Reference proteome</keyword>
<dbReference type="InterPro" id="IPR001647">
    <property type="entry name" value="HTH_TetR"/>
</dbReference>
<name>A0A1H4LXF4_9MICO</name>
<sequence length="215" mass="23656">MHGCKDAWVQTATPLGHRERKREQTRARIEAAAAEIVLTDGLDALTIDAIVARADVSRRTFFNYFDGKDDAVLGFRHSDETEALVAQQLVIIESTDAVEGVVRLLFGLMGTAGADLTLEPVRRRILQDHPELLQRKFNQMHRVHSALGAATVELMKRDHRFAATEIAEAQAQVLLMMCTAAVKSVALELLGADASGEPMIERATELVKDVTEKIA</sequence>
<evidence type="ECO:0000313" key="6">
    <source>
        <dbReference type="EMBL" id="SEB75376.1"/>
    </source>
</evidence>
<evidence type="ECO:0000256" key="4">
    <source>
        <dbReference type="PROSITE-ProRule" id="PRU00335"/>
    </source>
</evidence>
<dbReference type="PANTHER" id="PTHR30055">
    <property type="entry name" value="HTH-TYPE TRANSCRIPTIONAL REGULATOR RUTR"/>
    <property type="match status" value="1"/>
</dbReference>
<dbReference type="AlphaFoldDB" id="A0A1H4LXF4"/>
<evidence type="ECO:0000256" key="3">
    <source>
        <dbReference type="ARBA" id="ARBA00023163"/>
    </source>
</evidence>
<dbReference type="Proteomes" id="UP000199183">
    <property type="component" value="Unassembled WGS sequence"/>
</dbReference>
<dbReference type="PROSITE" id="PS50977">
    <property type="entry name" value="HTH_TETR_2"/>
    <property type="match status" value="1"/>
</dbReference>
<feature type="domain" description="HTH tetR-type" evidence="5">
    <location>
        <begin position="23"/>
        <end position="83"/>
    </location>
</feature>
<keyword evidence="1" id="KW-0805">Transcription regulation</keyword>
<evidence type="ECO:0000313" key="7">
    <source>
        <dbReference type="Proteomes" id="UP000199183"/>
    </source>
</evidence>
<dbReference type="Gene3D" id="1.10.357.10">
    <property type="entry name" value="Tetracycline Repressor, domain 2"/>
    <property type="match status" value="1"/>
</dbReference>
<dbReference type="InterPro" id="IPR023772">
    <property type="entry name" value="DNA-bd_HTH_TetR-type_CS"/>
</dbReference>
<dbReference type="PROSITE" id="PS01081">
    <property type="entry name" value="HTH_TETR_1"/>
    <property type="match status" value="1"/>
</dbReference>
<organism evidence="6 7">
    <name type="scientific">Paramicrobacterium humi</name>
    <dbReference type="NCBI Taxonomy" id="640635"/>
    <lineage>
        <taxon>Bacteria</taxon>
        <taxon>Bacillati</taxon>
        <taxon>Actinomycetota</taxon>
        <taxon>Actinomycetes</taxon>
        <taxon>Micrococcales</taxon>
        <taxon>Microbacteriaceae</taxon>
        <taxon>Paramicrobacterium</taxon>
    </lineage>
</organism>
<evidence type="ECO:0000256" key="2">
    <source>
        <dbReference type="ARBA" id="ARBA00023125"/>
    </source>
</evidence>